<accession>A0AAD8XTH2</accession>
<evidence type="ECO:0000256" key="4">
    <source>
        <dbReference type="ARBA" id="ARBA00022837"/>
    </source>
</evidence>
<evidence type="ECO:0000256" key="5">
    <source>
        <dbReference type="SAM" id="MobiDB-lite"/>
    </source>
</evidence>
<evidence type="ECO:0000256" key="3">
    <source>
        <dbReference type="ARBA" id="ARBA00022729"/>
    </source>
</evidence>
<dbReference type="InterPro" id="IPR002048">
    <property type="entry name" value="EF_hand_dom"/>
</dbReference>
<comment type="subcellular location">
    <subcellularLocation>
        <location evidence="1">Secreted</location>
    </subcellularLocation>
</comment>
<feature type="compositionally biased region" description="Polar residues" evidence="5">
    <location>
        <begin position="38"/>
        <end position="50"/>
    </location>
</feature>
<evidence type="ECO:0000313" key="8">
    <source>
        <dbReference type="EMBL" id="KAK1733566.1"/>
    </source>
</evidence>
<evidence type="ECO:0000313" key="9">
    <source>
        <dbReference type="Proteomes" id="UP001224775"/>
    </source>
</evidence>
<dbReference type="InterPro" id="IPR053180">
    <property type="entry name" value="Ca-binding_acidic-repeat"/>
</dbReference>
<dbReference type="InterPro" id="IPR059100">
    <property type="entry name" value="TSP3_bac"/>
</dbReference>
<comment type="caution">
    <text evidence="8">The sequence shown here is derived from an EMBL/GenBank/DDBJ whole genome shotgun (WGS) entry which is preliminary data.</text>
</comment>
<reference evidence="8" key="1">
    <citation type="submission" date="2023-06" db="EMBL/GenBank/DDBJ databases">
        <title>Survivors Of The Sea: Transcriptome response of Skeletonema marinoi to long-term dormancy.</title>
        <authorList>
            <person name="Pinder M.I.M."/>
            <person name="Kourtchenko O."/>
            <person name="Robertson E.K."/>
            <person name="Larsson T."/>
            <person name="Maumus F."/>
            <person name="Osuna-Cruz C.M."/>
            <person name="Vancaester E."/>
            <person name="Stenow R."/>
            <person name="Vandepoele K."/>
            <person name="Ploug H."/>
            <person name="Bruchert V."/>
            <person name="Godhe A."/>
            <person name="Topel M."/>
        </authorList>
    </citation>
    <scope>NUCLEOTIDE SEQUENCE</scope>
    <source>
        <strain evidence="8">R05AC</strain>
    </source>
</reference>
<proteinExistence type="predicted"/>
<feature type="transmembrane region" description="Helical" evidence="6">
    <location>
        <begin position="220"/>
        <end position="242"/>
    </location>
</feature>
<evidence type="ECO:0000256" key="2">
    <source>
        <dbReference type="ARBA" id="ARBA00022525"/>
    </source>
</evidence>
<sequence length="317" mass="34721">MMDQHQQLSRPEHEFEDYDAPVGYQIVCCPVQLNRSSSEASQTLPSSSKIAPSAAVEVENSPAPVQLSGSRSTTSLQRPSSFHQSVGLHHREPSHTTAPNDEDEEQPNINVQRSTSQASRGRGYGTAIQPSRSLSYANSQLGSVNEEQPDINVQRSTSVRSRGDGIVIQQSQSQHSYANSQHESIDEEAFAELVEEDEEEQEQVLVEPRQRGPRRRRNNCCANIAIMCVCLGVCAGLVVLYLSTDTLIQQSLQKYGSLRDSDGDGLSDEIELLLGTDPLNADTDGDGIIDGEEMAEFAQVATTRAKAPKRSKAPKRK</sequence>
<evidence type="ECO:0000256" key="6">
    <source>
        <dbReference type="SAM" id="Phobius"/>
    </source>
</evidence>
<feature type="compositionally biased region" description="Polar residues" evidence="5">
    <location>
        <begin position="67"/>
        <end position="84"/>
    </location>
</feature>
<feature type="region of interest" description="Disordered" evidence="5">
    <location>
        <begin position="38"/>
        <end position="133"/>
    </location>
</feature>
<evidence type="ECO:0000259" key="7">
    <source>
        <dbReference type="PROSITE" id="PS50222"/>
    </source>
</evidence>
<dbReference type="PANTHER" id="PTHR37467">
    <property type="entry name" value="EXPORTED CALCIUM-BINDING GLYCOPROTEIN-RELATED"/>
    <property type="match status" value="1"/>
</dbReference>
<dbReference type="InterPro" id="IPR018247">
    <property type="entry name" value="EF_Hand_1_Ca_BS"/>
</dbReference>
<organism evidence="8 9">
    <name type="scientific">Skeletonema marinoi</name>
    <dbReference type="NCBI Taxonomy" id="267567"/>
    <lineage>
        <taxon>Eukaryota</taxon>
        <taxon>Sar</taxon>
        <taxon>Stramenopiles</taxon>
        <taxon>Ochrophyta</taxon>
        <taxon>Bacillariophyta</taxon>
        <taxon>Coscinodiscophyceae</taxon>
        <taxon>Thalassiosirophycidae</taxon>
        <taxon>Thalassiosirales</taxon>
        <taxon>Skeletonemataceae</taxon>
        <taxon>Skeletonema</taxon>
        <taxon>Skeletonema marinoi-dohrnii complex</taxon>
    </lineage>
</organism>
<dbReference type="PROSITE" id="PS50222">
    <property type="entry name" value="EF_HAND_2"/>
    <property type="match status" value="1"/>
</dbReference>
<keyword evidence="3" id="KW-0732">Signal</keyword>
<protein>
    <recommendedName>
        <fullName evidence="7">EF-hand domain-containing protein</fullName>
    </recommendedName>
</protein>
<dbReference type="PANTHER" id="PTHR37467:SF1">
    <property type="entry name" value="EXPORTED CALCIUM-BINDING GLYCOPROTEIN"/>
    <property type="match status" value="1"/>
</dbReference>
<dbReference type="PROSITE" id="PS00018">
    <property type="entry name" value="EF_HAND_1"/>
    <property type="match status" value="1"/>
</dbReference>
<keyword evidence="6" id="KW-0812">Transmembrane</keyword>
<keyword evidence="6" id="KW-1133">Transmembrane helix</keyword>
<keyword evidence="2" id="KW-0964">Secreted</keyword>
<evidence type="ECO:0000256" key="1">
    <source>
        <dbReference type="ARBA" id="ARBA00004613"/>
    </source>
</evidence>
<dbReference type="Pfam" id="PF18884">
    <property type="entry name" value="TSP3_bac"/>
    <property type="match status" value="2"/>
</dbReference>
<dbReference type="Proteomes" id="UP001224775">
    <property type="component" value="Unassembled WGS sequence"/>
</dbReference>
<keyword evidence="9" id="KW-1185">Reference proteome</keyword>
<dbReference type="GO" id="GO:0005509">
    <property type="term" value="F:calcium ion binding"/>
    <property type="evidence" value="ECO:0007669"/>
    <property type="project" value="InterPro"/>
</dbReference>
<keyword evidence="4" id="KW-0106">Calcium</keyword>
<feature type="domain" description="EF-hand" evidence="7">
    <location>
        <begin position="282"/>
        <end position="304"/>
    </location>
</feature>
<name>A0AAD8XTH2_9STRA</name>
<dbReference type="EMBL" id="JATAAI010000047">
    <property type="protein sequence ID" value="KAK1733566.1"/>
    <property type="molecule type" value="Genomic_DNA"/>
</dbReference>
<feature type="compositionally biased region" description="Polar residues" evidence="5">
    <location>
        <begin position="107"/>
        <end position="119"/>
    </location>
</feature>
<gene>
    <name evidence="8" type="ORF">QTG54_015739</name>
</gene>
<keyword evidence="6" id="KW-0472">Membrane</keyword>
<dbReference type="AlphaFoldDB" id="A0AAD8XTH2"/>